<name>A0A9P9Z285_9MUSC</name>
<protein>
    <submittedName>
        <fullName evidence="2">Uncharacterized protein</fullName>
    </submittedName>
</protein>
<reference evidence="2" key="1">
    <citation type="journal article" date="2023" name="Genome Biol. Evol.">
        <title>Long-read-based Genome Assembly of Drosophila gunungcola Reveals Fewer Chemosensory Genes in Flower-breeding Species.</title>
        <authorList>
            <person name="Negi A."/>
            <person name="Liao B.Y."/>
            <person name="Yeh S.D."/>
        </authorList>
    </citation>
    <scope>NUCLEOTIDE SEQUENCE</scope>
    <source>
        <strain evidence="2">Sukarami</strain>
    </source>
</reference>
<feature type="non-terminal residue" evidence="2">
    <location>
        <position position="1"/>
    </location>
</feature>
<dbReference type="EMBL" id="JAMKOV010000001">
    <property type="protein sequence ID" value="KAI8046898.1"/>
    <property type="molecule type" value="Genomic_DNA"/>
</dbReference>
<proteinExistence type="predicted"/>
<accession>A0A9P9Z285</accession>
<comment type="caution">
    <text evidence="2">The sequence shown here is derived from an EMBL/GenBank/DDBJ whole genome shotgun (WGS) entry which is preliminary data.</text>
</comment>
<organism evidence="2 3">
    <name type="scientific">Drosophila gunungcola</name>
    <name type="common">fruit fly</name>
    <dbReference type="NCBI Taxonomy" id="103775"/>
    <lineage>
        <taxon>Eukaryota</taxon>
        <taxon>Metazoa</taxon>
        <taxon>Ecdysozoa</taxon>
        <taxon>Arthropoda</taxon>
        <taxon>Hexapoda</taxon>
        <taxon>Insecta</taxon>
        <taxon>Pterygota</taxon>
        <taxon>Neoptera</taxon>
        <taxon>Endopterygota</taxon>
        <taxon>Diptera</taxon>
        <taxon>Brachycera</taxon>
        <taxon>Muscomorpha</taxon>
        <taxon>Ephydroidea</taxon>
        <taxon>Drosophilidae</taxon>
        <taxon>Drosophila</taxon>
        <taxon>Sophophora</taxon>
    </lineage>
</organism>
<dbReference type="Proteomes" id="UP001059596">
    <property type="component" value="Chromosome 3R"/>
</dbReference>
<dbReference type="AlphaFoldDB" id="A0A9P9Z285"/>
<feature type="compositionally biased region" description="Pro residues" evidence="1">
    <location>
        <begin position="130"/>
        <end position="143"/>
    </location>
</feature>
<evidence type="ECO:0000313" key="3">
    <source>
        <dbReference type="Proteomes" id="UP001059596"/>
    </source>
</evidence>
<keyword evidence="3" id="KW-1185">Reference proteome</keyword>
<feature type="region of interest" description="Disordered" evidence="1">
    <location>
        <begin position="120"/>
        <end position="167"/>
    </location>
</feature>
<gene>
    <name evidence="2" type="ORF">M5D96_003116</name>
</gene>
<evidence type="ECO:0000313" key="2">
    <source>
        <dbReference type="EMBL" id="KAI8046898.1"/>
    </source>
</evidence>
<feature type="compositionally biased region" description="Polar residues" evidence="1">
    <location>
        <begin position="155"/>
        <end position="167"/>
    </location>
</feature>
<sequence length="352" mass="39632">AEEPPKINQPKSLNKSPASKCKSTEVLSENGCVDREFFLSRIIMRSWKDEGFERAKARAGLVDNMQCREGEIRTPFGCEKPRISVCLVLHSKMQSHRSLCGLFIIFSFFALTVQDEAKTEPPSASALPATPAPLAPPAPPAPPAAAKEPSEVSKQESSNTPTASKCKSTEVLSETGCVDREFFLNRIIMRSWKDDGFEKAKARAGLVDNMQCKGNEVRTPFGCSRRSLPPHRESNRVGVHHSRVDHDQVVIFYSGSNARSVRHENGMEKKAPYSGPPFSAHNRPRKNYILPGRLLRTFRKCRPYETLGKDGQCHRKKGKNGNYKHKDHVYGLQKRHRHEAQRETRQIEVTTE</sequence>
<feature type="region of interest" description="Disordered" evidence="1">
    <location>
        <begin position="266"/>
        <end position="285"/>
    </location>
</feature>
<evidence type="ECO:0000256" key="1">
    <source>
        <dbReference type="SAM" id="MobiDB-lite"/>
    </source>
</evidence>